<keyword evidence="2" id="KW-1185">Reference proteome</keyword>
<gene>
    <name evidence="1" type="ORF">NM208_g13695</name>
</gene>
<accession>A0ACC1RKN7</accession>
<reference evidence="1" key="1">
    <citation type="submission" date="2022-08" db="EMBL/GenBank/DDBJ databases">
        <title>Genome Sequence of Fusarium decemcellulare.</title>
        <authorList>
            <person name="Buettner E."/>
        </authorList>
    </citation>
    <scope>NUCLEOTIDE SEQUENCE</scope>
    <source>
        <strain evidence="1">Babe19</strain>
    </source>
</reference>
<name>A0ACC1RKN7_9HYPO</name>
<dbReference type="Proteomes" id="UP001148629">
    <property type="component" value="Unassembled WGS sequence"/>
</dbReference>
<comment type="caution">
    <text evidence="1">The sequence shown here is derived from an EMBL/GenBank/DDBJ whole genome shotgun (WGS) entry which is preliminary data.</text>
</comment>
<dbReference type="EMBL" id="JANRMS010002892">
    <property type="protein sequence ID" value="KAJ3520466.1"/>
    <property type="molecule type" value="Genomic_DNA"/>
</dbReference>
<organism evidence="1 2">
    <name type="scientific">Fusarium decemcellulare</name>
    <dbReference type="NCBI Taxonomy" id="57161"/>
    <lineage>
        <taxon>Eukaryota</taxon>
        <taxon>Fungi</taxon>
        <taxon>Dikarya</taxon>
        <taxon>Ascomycota</taxon>
        <taxon>Pezizomycotina</taxon>
        <taxon>Sordariomycetes</taxon>
        <taxon>Hypocreomycetidae</taxon>
        <taxon>Hypocreales</taxon>
        <taxon>Nectriaceae</taxon>
        <taxon>Fusarium</taxon>
        <taxon>Fusarium decemcellulare species complex</taxon>
    </lineage>
</organism>
<evidence type="ECO:0000313" key="2">
    <source>
        <dbReference type="Proteomes" id="UP001148629"/>
    </source>
</evidence>
<sequence>MFSEMQHTIRKAEATDDTNAFVLATRPRLSLRRQRWSKPMVSHIVPHEKMPQIIDPQTSYEFKRNNIINTQNITRGIGRRSRELSTVPARLHAAHLDTMRPDLNICAADEFNTFWVNSTKTATNHTSQDRGGLMRNLWPVRTFARRVLAT</sequence>
<protein>
    <submittedName>
        <fullName evidence="1">Uncharacterized protein</fullName>
    </submittedName>
</protein>
<proteinExistence type="predicted"/>
<evidence type="ECO:0000313" key="1">
    <source>
        <dbReference type="EMBL" id="KAJ3520466.1"/>
    </source>
</evidence>